<evidence type="ECO:0000313" key="3">
    <source>
        <dbReference type="Proteomes" id="UP000738517"/>
    </source>
</evidence>
<proteinExistence type="predicted"/>
<reference evidence="2 3" key="1">
    <citation type="journal article" date="2017" name="Int. J. Syst. Evol. Microbiol.">
        <title>Photobacterium alginatilyticum sp. nov., a marine bacterium isolated from bottom seawater.</title>
        <authorList>
            <person name="Wang X."/>
            <person name="Wang Y."/>
            <person name="Yang X."/>
            <person name="Sun H."/>
            <person name="Li B."/>
            <person name="Zhang X.H."/>
        </authorList>
    </citation>
    <scope>NUCLEOTIDE SEQUENCE [LARGE SCALE GENOMIC DNA]</scope>
    <source>
        <strain evidence="2 3">P03D4</strain>
    </source>
</reference>
<dbReference type="Proteomes" id="UP000738517">
    <property type="component" value="Unassembled WGS sequence"/>
</dbReference>
<dbReference type="SUPFAM" id="SSF56349">
    <property type="entry name" value="DNA breaking-rejoining enzymes"/>
    <property type="match status" value="1"/>
</dbReference>
<gene>
    <name evidence="2" type="ORF">EIZ48_26760</name>
</gene>
<keyword evidence="3" id="KW-1185">Reference proteome</keyword>
<comment type="caution">
    <text evidence="2">The sequence shown here is derived from an EMBL/GenBank/DDBJ whole genome shotgun (WGS) entry which is preliminary data.</text>
</comment>
<organism evidence="2 3">
    <name type="scientific">Photobacterium alginatilyticum</name>
    <dbReference type="NCBI Taxonomy" id="1775171"/>
    <lineage>
        <taxon>Bacteria</taxon>
        <taxon>Pseudomonadati</taxon>
        <taxon>Pseudomonadota</taxon>
        <taxon>Gammaproteobacteria</taxon>
        <taxon>Vibrionales</taxon>
        <taxon>Vibrionaceae</taxon>
        <taxon>Photobacterium</taxon>
    </lineage>
</organism>
<sequence>MSTVVVAKEPDLTFLVTSRKRNQVNDCPLPIILKEEGAFDWDANSFLTKYGGGAQTYNIRPLAKTVEKKAYSLNIFCNFLEESSIELFEINDSTLYKYVELLKGRDIFDDTVIKHGRTALEYIQHLGKKHPKWKLATSKADAGREFSVHYEIKKYKNGAVDKEYLHHDSLNGLIHINSEAEYIQDHELILWLDAINCTTYHPKPNQLLISRWEALTSLLEITGSRISEVHLINRTMIKEASSSLLESGKIPVIRNIPINKGKYKGKFRNVQTTHEDIQVILLYIYLIEDMFPDMDHDAIFVDSDIGTQIKPSYLKNYAKKVINGSKYSDALRHLSNHSFRHRFITLNIAKALNKLSASGSFSSILNVASNACRKITMHASNSTLSNYVHLASELNNKSNGMETDLNKVSTQIRIRVRKMMTIATLLHSKEISEAEALDSLLSTLDEFRKFDSI</sequence>
<dbReference type="RefSeq" id="WP_160658277.1">
    <property type="nucleotide sequence ID" value="NZ_RSEJ01000046.1"/>
</dbReference>
<accession>A0ABW9YQB0</accession>
<keyword evidence="1" id="KW-0233">DNA recombination</keyword>
<protein>
    <submittedName>
        <fullName evidence="2">Site-specific integrase</fullName>
    </submittedName>
</protein>
<dbReference type="InterPro" id="IPR011010">
    <property type="entry name" value="DNA_brk_join_enz"/>
</dbReference>
<dbReference type="EMBL" id="RSEJ01000046">
    <property type="protein sequence ID" value="NBI56109.1"/>
    <property type="molecule type" value="Genomic_DNA"/>
</dbReference>
<dbReference type="InterPro" id="IPR013762">
    <property type="entry name" value="Integrase-like_cat_sf"/>
</dbReference>
<name>A0ABW9YQB0_9GAMM</name>
<evidence type="ECO:0000256" key="1">
    <source>
        <dbReference type="ARBA" id="ARBA00023172"/>
    </source>
</evidence>
<evidence type="ECO:0000313" key="2">
    <source>
        <dbReference type="EMBL" id="NBI56109.1"/>
    </source>
</evidence>
<dbReference type="Gene3D" id="1.10.443.10">
    <property type="entry name" value="Intergrase catalytic core"/>
    <property type="match status" value="1"/>
</dbReference>